<dbReference type="GO" id="GO:0005524">
    <property type="term" value="F:ATP binding"/>
    <property type="evidence" value="ECO:0007669"/>
    <property type="project" value="UniProtKB-UniRule"/>
</dbReference>
<dbReference type="Pfam" id="PF07685">
    <property type="entry name" value="GATase_3"/>
    <property type="match status" value="1"/>
</dbReference>
<dbReference type="PANTHER" id="PTHR43873:SF1">
    <property type="entry name" value="COBYRINATE A,C-DIAMIDE SYNTHASE"/>
    <property type="match status" value="1"/>
</dbReference>
<name>A0A3Q9JHS7_9GAMM</name>
<dbReference type="InterPro" id="IPR029062">
    <property type="entry name" value="Class_I_gatase-like"/>
</dbReference>
<accession>A0A3Q9JHS7</accession>
<dbReference type="PROSITE" id="PS51274">
    <property type="entry name" value="GATASE_COBBQ"/>
    <property type="match status" value="1"/>
</dbReference>
<dbReference type="SUPFAM" id="SSF52540">
    <property type="entry name" value="P-loop containing nucleoside triphosphate hydrolases"/>
    <property type="match status" value="1"/>
</dbReference>
<dbReference type="CDD" id="cd05388">
    <property type="entry name" value="CobB_N"/>
    <property type="match status" value="1"/>
</dbReference>
<dbReference type="EC" id="6.3.5.9" evidence="9"/>
<evidence type="ECO:0000259" key="11">
    <source>
        <dbReference type="Pfam" id="PF07685"/>
    </source>
</evidence>
<dbReference type="HAMAP" id="MF_00027">
    <property type="entry name" value="CobB_CbiA"/>
    <property type="match status" value="1"/>
</dbReference>
<evidence type="ECO:0000256" key="1">
    <source>
        <dbReference type="ARBA" id="ARBA00001946"/>
    </source>
</evidence>
<evidence type="ECO:0000256" key="6">
    <source>
        <dbReference type="ARBA" id="ARBA00022840"/>
    </source>
</evidence>
<evidence type="ECO:0000256" key="2">
    <source>
        <dbReference type="ARBA" id="ARBA00006205"/>
    </source>
</evidence>
<dbReference type="UniPathway" id="UPA00148">
    <property type="reaction ID" value="UER00220"/>
</dbReference>
<proteinExistence type="inferred from homology"/>
<keyword evidence="3 9" id="KW-0169">Cobalamin biosynthesis</keyword>
<dbReference type="CDD" id="cd03130">
    <property type="entry name" value="GATase1_CobB"/>
    <property type="match status" value="1"/>
</dbReference>
<evidence type="ECO:0000256" key="8">
    <source>
        <dbReference type="ARBA" id="ARBA00022962"/>
    </source>
</evidence>
<dbReference type="Gene3D" id="3.40.50.300">
    <property type="entry name" value="P-loop containing nucleotide triphosphate hydrolases"/>
    <property type="match status" value="1"/>
</dbReference>
<dbReference type="Gene3D" id="3.40.50.880">
    <property type="match status" value="1"/>
</dbReference>
<evidence type="ECO:0000256" key="4">
    <source>
        <dbReference type="ARBA" id="ARBA00022598"/>
    </source>
</evidence>
<comment type="catalytic activity">
    <reaction evidence="9">
        <text>hydrogenobyrinate + 2 L-glutamine + 2 ATP + 2 H2O = hydrogenobyrinate a,c-diamide + 2 L-glutamate + 2 ADP + 2 phosphate + 2 H(+)</text>
        <dbReference type="Rhea" id="RHEA:12544"/>
        <dbReference type="ChEBI" id="CHEBI:15377"/>
        <dbReference type="ChEBI" id="CHEBI:15378"/>
        <dbReference type="ChEBI" id="CHEBI:29985"/>
        <dbReference type="ChEBI" id="CHEBI:30616"/>
        <dbReference type="ChEBI" id="CHEBI:43474"/>
        <dbReference type="ChEBI" id="CHEBI:58359"/>
        <dbReference type="ChEBI" id="CHEBI:77873"/>
        <dbReference type="ChEBI" id="CHEBI:77874"/>
        <dbReference type="ChEBI" id="CHEBI:456216"/>
        <dbReference type="EC" id="6.3.5.9"/>
    </reaction>
</comment>
<keyword evidence="4 9" id="KW-0436">Ligase</keyword>
<dbReference type="RefSeq" id="WP_127162029.1">
    <property type="nucleotide sequence ID" value="NZ_CP029822.1"/>
</dbReference>
<sequence length="451" mass="50050">MKKIMFGATHSGAGKTTITLGIMHALTLRGLKVQPYKVGPDYIDTGWHQLATHQASCNLDAFMVPEENLHYLFHTHAQTADINIIEGVMGLYDGYGIDPNYCSSAALAKSLACPIVLVVDGKAVSTSIAATVKGFQVFQPNVPIVGVVINRVNTDSHYQLLKQAIETYCQLPVLGHLPSLAELALPERHLGLVPSEEMSDMQSYWQKLADTVEQYIEIDNILSLSESTEETIVSPRLPDSRNYQGLRMAIAQDAAFHFYYQDNLELLKTLGITLVPFSPLSDKALPDCDLIYLGGGFPEIFAEQLAANLSMRQSIADAHQQLIPIYAECGGLMYLGESLQVDGQVYPMVGVLTGYSQMSKGLKRFGYCEAKALQNTLLANKGEILRGHEFHHSEFITSLDCAFDLYKTRDGEIIKTWQGGYQLGNTLASYLHVHFYQNPFMLCRWLDRAVQ</sequence>
<dbReference type="InterPro" id="IPR004484">
    <property type="entry name" value="CbiA/CobB_synth"/>
</dbReference>
<comment type="cofactor">
    <cofactor evidence="1 9">
        <name>Mg(2+)</name>
        <dbReference type="ChEBI" id="CHEBI:18420"/>
    </cofactor>
</comment>
<comment type="pathway">
    <text evidence="9">Cofactor biosynthesis; adenosylcobalamin biosynthesis; cob(II)yrinate a,c-diamide from precorrin-2 (aerobic route): step 9/10.</text>
</comment>
<evidence type="ECO:0000256" key="5">
    <source>
        <dbReference type="ARBA" id="ARBA00022741"/>
    </source>
</evidence>
<comment type="similarity">
    <text evidence="2">Belongs to the CobB/CobQ family. CobQ subfamily.</text>
</comment>
<evidence type="ECO:0000256" key="9">
    <source>
        <dbReference type="HAMAP-Rule" id="MF_00027"/>
    </source>
</evidence>
<keyword evidence="8 9" id="KW-0315">Glutamine amidotransferase</keyword>
<comment type="miscellaneous">
    <text evidence="9">The a and c carboxylates of hydrogenobyrinate are activated for nucleophilic attack via formation of a phosphorylated intermediate by ATP. CobB catalyzes first the amidation of the c-carboxylate, and then that of the a-carboxylate.</text>
</comment>
<feature type="site" description="Increases nucleophilicity of active site Cys" evidence="9">
    <location>
        <position position="432"/>
    </location>
</feature>
<dbReference type="EMBL" id="CP029822">
    <property type="protein sequence ID" value="AZS49858.1"/>
    <property type="molecule type" value="Genomic_DNA"/>
</dbReference>
<keyword evidence="7 9" id="KW-0460">Magnesium</keyword>
<dbReference type="Proteomes" id="UP000273143">
    <property type="component" value="Chromosome"/>
</dbReference>
<gene>
    <name evidence="9" type="primary">cobB</name>
    <name evidence="12" type="ORF">DM558_03260</name>
</gene>
<comment type="similarity">
    <text evidence="9">Belongs to the CobB/CbiA family.</text>
</comment>
<dbReference type="InterPro" id="IPR011698">
    <property type="entry name" value="GATase_3"/>
</dbReference>
<dbReference type="SUPFAM" id="SSF52317">
    <property type="entry name" value="Class I glutamine amidotransferase-like"/>
    <property type="match status" value="1"/>
</dbReference>
<feature type="domain" description="CobB/CobQ-like glutamine amidotransferase" evidence="11">
    <location>
        <begin position="248"/>
        <end position="439"/>
    </location>
</feature>
<protein>
    <recommendedName>
        <fullName evidence="9">Hydrogenobyrinate a,c-diamide synthase</fullName>
        <ecNumber evidence="9">6.3.5.9</ecNumber>
    </recommendedName>
    <alternativeName>
        <fullName evidence="9">Hydrogenobyrinic acid a,c-diamide synthase</fullName>
    </alternativeName>
</protein>
<dbReference type="GO" id="GO:0009236">
    <property type="term" value="P:cobalamin biosynthetic process"/>
    <property type="evidence" value="ECO:0007669"/>
    <property type="project" value="UniProtKB-UniRule"/>
</dbReference>
<keyword evidence="5 9" id="KW-0547">Nucleotide-binding</keyword>
<dbReference type="GO" id="GO:0043802">
    <property type="term" value="F:hydrogenobyrinic acid a,c-diamide synthase (glutamine-hydrolysing) activity"/>
    <property type="evidence" value="ECO:0007669"/>
    <property type="project" value="UniProtKB-UniRule"/>
</dbReference>
<dbReference type="NCBIfam" id="TIGR00379">
    <property type="entry name" value="cobB"/>
    <property type="match status" value="1"/>
</dbReference>
<evidence type="ECO:0000256" key="3">
    <source>
        <dbReference type="ARBA" id="ARBA00022573"/>
    </source>
</evidence>
<evidence type="ECO:0000313" key="13">
    <source>
        <dbReference type="Proteomes" id="UP000273143"/>
    </source>
</evidence>
<dbReference type="AlphaFoldDB" id="A0A3Q9JHS7"/>
<comment type="function">
    <text evidence="9">Catalyzes the ATP-dependent amidation of the two carboxylate groups at positions a and c of hydrogenobyrinate, using either L-glutamine or ammonia as the nitrogen source.</text>
</comment>
<organism evidence="12 13">
    <name type="scientific">Entomomonas moraniae</name>
    <dbReference type="NCBI Taxonomy" id="2213226"/>
    <lineage>
        <taxon>Bacteria</taxon>
        <taxon>Pseudomonadati</taxon>
        <taxon>Pseudomonadota</taxon>
        <taxon>Gammaproteobacteria</taxon>
        <taxon>Pseudomonadales</taxon>
        <taxon>Pseudomonadaceae</taxon>
        <taxon>Entomomonas</taxon>
    </lineage>
</organism>
<evidence type="ECO:0000259" key="10">
    <source>
        <dbReference type="Pfam" id="PF01656"/>
    </source>
</evidence>
<dbReference type="PANTHER" id="PTHR43873">
    <property type="entry name" value="COBYRINATE A,C-DIAMIDE SYNTHASE"/>
    <property type="match status" value="1"/>
</dbReference>
<comment type="domain">
    <text evidence="9">Comprises of two domains. The C-terminal domain contains the binding site for glutamine and catalyzes the hydrolysis of this substrate to glutamate and ammonia. The N-terminal domain is anticipated to bind ATP and hydrogenobyrinate and catalyzes the ultimate synthesis of the diamide product. The ammonia produced via the glutaminase domain is probably translocated to the adjacent domain via a molecular tunnel, where it reacts with an activated intermediate.</text>
</comment>
<dbReference type="Pfam" id="PF01656">
    <property type="entry name" value="CbiA"/>
    <property type="match status" value="1"/>
</dbReference>
<reference evidence="13" key="1">
    <citation type="submission" date="2018-06" db="EMBL/GenBank/DDBJ databases">
        <title>Complete genome of Pseudomonas insecticola strain QZS01.</title>
        <authorList>
            <person name="Wang J."/>
            <person name="Su Q."/>
        </authorList>
    </citation>
    <scope>NUCLEOTIDE SEQUENCE [LARGE SCALE GENOMIC DNA]</scope>
    <source>
        <strain evidence="13">QZS01</strain>
    </source>
</reference>
<keyword evidence="6 9" id="KW-0067">ATP-binding</keyword>
<dbReference type="GO" id="GO:0042242">
    <property type="term" value="F:cobyrinic acid a,c-diamide synthase activity"/>
    <property type="evidence" value="ECO:0007669"/>
    <property type="project" value="InterPro"/>
</dbReference>
<evidence type="ECO:0000313" key="12">
    <source>
        <dbReference type="EMBL" id="AZS49858.1"/>
    </source>
</evidence>
<dbReference type="InterPro" id="IPR002586">
    <property type="entry name" value="CobQ/CobB/MinD/ParA_Nub-bd_dom"/>
</dbReference>
<evidence type="ECO:0000256" key="7">
    <source>
        <dbReference type="ARBA" id="ARBA00022842"/>
    </source>
</evidence>
<dbReference type="NCBIfam" id="NF002204">
    <property type="entry name" value="PRK01077.1"/>
    <property type="match status" value="1"/>
</dbReference>
<keyword evidence="13" id="KW-1185">Reference proteome</keyword>
<feature type="domain" description="CobQ/CobB/MinD/ParA nucleotide binding" evidence="10">
    <location>
        <begin position="4"/>
        <end position="190"/>
    </location>
</feature>
<feature type="active site" description="Nucleophile" evidence="9">
    <location>
        <position position="329"/>
    </location>
</feature>
<dbReference type="InterPro" id="IPR027417">
    <property type="entry name" value="P-loop_NTPase"/>
</dbReference>
<dbReference type="KEGG" id="emo:DM558_03260"/>